<dbReference type="Gene3D" id="1.10.620.20">
    <property type="entry name" value="Ribonucleotide Reductase, subunit A"/>
    <property type="match status" value="1"/>
</dbReference>
<comment type="cofactor">
    <cofactor evidence="1">
        <name>Fe cation</name>
        <dbReference type="ChEBI" id="CHEBI:24875"/>
    </cofactor>
</comment>
<name>A0ABX4Y3F7_9PSED</name>
<evidence type="ECO:0000256" key="1">
    <source>
        <dbReference type="ARBA" id="ARBA00001962"/>
    </source>
</evidence>
<dbReference type="Proteomes" id="UP000236232">
    <property type="component" value="Unassembled WGS sequence"/>
</dbReference>
<keyword evidence="3" id="KW-1185">Reference proteome</keyword>
<sequence length="151" mass="16502">MLSWDEFDKEEGEVAIKGANAGHAAEAYMDRLDSAGGAAALEARAVTASDSAAIARAKAALDALDVAEGLAELEGASARVAVDEKRMINCRADLNQLVPFKYDWAWQKYLDGCANHWMPQEVNMTADISLWKNPEGLTDDERRIVMRNLGF</sequence>
<dbReference type="Pfam" id="PF00268">
    <property type="entry name" value="Ribonuc_red_sm"/>
    <property type="match status" value="1"/>
</dbReference>
<organism evidence="2 3">
    <name type="scientific">Pseudomonas gingeri NCPPB 3146 = LMG 5327</name>
    <dbReference type="NCBI Taxonomy" id="707248"/>
    <lineage>
        <taxon>Bacteria</taxon>
        <taxon>Pseudomonadati</taxon>
        <taxon>Pseudomonadota</taxon>
        <taxon>Gammaproteobacteria</taxon>
        <taxon>Pseudomonadales</taxon>
        <taxon>Pseudomonadaceae</taxon>
        <taxon>Pseudomonas</taxon>
    </lineage>
</organism>
<reference evidence="2 3" key="1">
    <citation type="submission" date="2018-01" db="EMBL/GenBank/DDBJ databases">
        <title>Draft Genome Sequence of Pseudomonas gingeri NCPPB 3146 (LMG 5327), a White Line Reaction Producer.</title>
        <authorList>
            <person name="Rokni-Zadeh H."/>
            <person name="Bahrami T."/>
            <person name="Zarvandi S."/>
            <person name="Changi-Ashtiani M."/>
            <person name="De Mot R."/>
        </authorList>
    </citation>
    <scope>NUCLEOTIDE SEQUENCE [LARGE SCALE GENOMIC DNA]</scope>
    <source>
        <strain evidence="3">NCPPB 3146 \ LMG 5327</strain>
    </source>
</reference>
<evidence type="ECO:0000313" key="2">
    <source>
        <dbReference type="EMBL" id="PNQ91777.1"/>
    </source>
</evidence>
<evidence type="ECO:0000313" key="3">
    <source>
        <dbReference type="Proteomes" id="UP000236232"/>
    </source>
</evidence>
<proteinExistence type="predicted"/>
<feature type="non-terminal residue" evidence="2">
    <location>
        <position position="151"/>
    </location>
</feature>
<comment type="caution">
    <text evidence="2">The sequence shown here is derived from an EMBL/GenBank/DDBJ whole genome shotgun (WGS) entry which is preliminary data.</text>
</comment>
<dbReference type="InterPro" id="IPR000358">
    <property type="entry name" value="RNR_small_fam"/>
</dbReference>
<dbReference type="InterPro" id="IPR009078">
    <property type="entry name" value="Ferritin-like_SF"/>
</dbReference>
<dbReference type="InterPro" id="IPR012348">
    <property type="entry name" value="RNR-like"/>
</dbReference>
<gene>
    <name evidence="2" type="ORF">CCU68_14950</name>
</gene>
<dbReference type="RefSeq" id="WP_181002839.1">
    <property type="nucleotide sequence ID" value="NZ_POWE01000087.1"/>
</dbReference>
<accession>A0ABX4Y3F7</accession>
<dbReference type="EMBL" id="POWE01000087">
    <property type="protein sequence ID" value="PNQ91777.1"/>
    <property type="molecule type" value="Genomic_DNA"/>
</dbReference>
<dbReference type="SUPFAM" id="SSF47240">
    <property type="entry name" value="Ferritin-like"/>
    <property type="match status" value="1"/>
</dbReference>
<protein>
    <submittedName>
        <fullName evidence="2">Ribonucleotide-diphosphate reductase subunit beta</fullName>
    </submittedName>
</protein>